<proteinExistence type="predicted"/>
<dbReference type="SUPFAM" id="SSF47413">
    <property type="entry name" value="lambda repressor-like DNA-binding domains"/>
    <property type="match status" value="1"/>
</dbReference>
<sequence length="360" mass="38925">MQQKELEAYMAEPGHHEPVGGGAPTLQDVAQAAGVSRQTVSNVLHAPERVRPATRERVVEFISRLGYQPNRQAQALARSASHMIGCRIRPLTPGALTSMHDRFLHALAEAGRAADHHLLLFAAEDESAEIDSVGRLHRGGAADAFVLYDLTADDQRPKALLDIGVPFVAFGRTDTGADTYPWVDVDNVLGTRLAVDHLVNRGHRRIAFLGWPSGRTIGDRRARGWHQAVESHRLAATCGVLDVRSEDSVQAAIQVTFRLLEHSEPPTAIVTATDTLAVGAMQAAQRWGLEVGRDLAVVGFDDTPTAAALELSSIRQPIELVARQVVTALLGTDKVGPGRKLLEPQLVIRSSSARPASPRR</sequence>
<name>A0A2J7YPX2_STRMQ</name>
<dbReference type="RefSeq" id="WP_180990784.1">
    <property type="nucleotide sequence ID" value="NZ_LJIW01000002.1"/>
</dbReference>
<dbReference type="InterPro" id="IPR000843">
    <property type="entry name" value="HTH_LacI"/>
</dbReference>
<dbReference type="Gene3D" id="1.10.260.40">
    <property type="entry name" value="lambda repressor-like DNA-binding domains"/>
    <property type="match status" value="1"/>
</dbReference>
<protein>
    <recommendedName>
        <fullName evidence="4">HTH lacI-type domain-containing protein</fullName>
    </recommendedName>
</protein>
<dbReference type="Gene3D" id="3.40.50.2300">
    <property type="match status" value="2"/>
</dbReference>
<dbReference type="GO" id="GO:0003700">
    <property type="term" value="F:DNA-binding transcription factor activity"/>
    <property type="evidence" value="ECO:0007669"/>
    <property type="project" value="TreeGrafter"/>
</dbReference>
<evidence type="ECO:0000313" key="5">
    <source>
        <dbReference type="EMBL" id="PNG89979.1"/>
    </source>
</evidence>
<dbReference type="SMART" id="SM00354">
    <property type="entry name" value="HTH_LACI"/>
    <property type="match status" value="1"/>
</dbReference>
<dbReference type="Pfam" id="PF00356">
    <property type="entry name" value="LacI"/>
    <property type="match status" value="1"/>
</dbReference>
<gene>
    <name evidence="5" type="ORF">SMF913_25444</name>
</gene>
<evidence type="ECO:0000313" key="6">
    <source>
        <dbReference type="Proteomes" id="UP000236520"/>
    </source>
</evidence>
<dbReference type="EMBL" id="LJIW01000002">
    <property type="protein sequence ID" value="PNG89979.1"/>
    <property type="molecule type" value="Genomic_DNA"/>
</dbReference>
<dbReference type="AlphaFoldDB" id="A0A2J7YPX2"/>
<evidence type="ECO:0000256" key="3">
    <source>
        <dbReference type="ARBA" id="ARBA00023163"/>
    </source>
</evidence>
<dbReference type="InterPro" id="IPR028082">
    <property type="entry name" value="Peripla_BP_I"/>
</dbReference>
<dbReference type="PANTHER" id="PTHR30146:SF109">
    <property type="entry name" value="HTH-TYPE TRANSCRIPTIONAL REGULATOR GALS"/>
    <property type="match status" value="1"/>
</dbReference>
<keyword evidence="1" id="KW-0805">Transcription regulation</keyword>
<dbReference type="InterPro" id="IPR046335">
    <property type="entry name" value="LacI/GalR-like_sensor"/>
</dbReference>
<dbReference type="PROSITE" id="PS00356">
    <property type="entry name" value="HTH_LACI_1"/>
    <property type="match status" value="1"/>
</dbReference>
<accession>A0A2J7YPX2</accession>
<organism evidence="5 6">
    <name type="scientific">Streptomyces malaysiensis</name>
    <dbReference type="NCBI Taxonomy" id="92644"/>
    <lineage>
        <taxon>Bacteria</taxon>
        <taxon>Bacillati</taxon>
        <taxon>Actinomycetota</taxon>
        <taxon>Actinomycetes</taxon>
        <taxon>Kitasatosporales</taxon>
        <taxon>Streptomycetaceae</taxon>
        <taxon>Streptomyces</taxon>
        <taxon>Streptomyces violaceusniger group</taxon>
    </lineage>
</organism>
<reference evidence="5 6" key="1">
    <citation type="submission" date="2015-09" db="EMBL/GenBank/DDBJ databases">
        <title>Genome sequence, genome mining and natural product profiling of a biocontrol bacterium Streptomyces malaysiensis F913.</title>
        <authorList>
            <person name="Xu Y."/>
            <person name="Wei J."/>
            <person name="Xie J."/>
            <person name="Li T."/>
            <person name="Zhou Z."/>
        </authorList>
    </citation>
    <scope>NUCLEOTIDE SEQUENCE [LARGE SCALE GENOMIC DNA]</scope>
    <source>
        <strain evidence="5 6">F913</strain>
    </source>
</reference>
<keyword evidence="3" id="KW-0804">Transcription</keyword>
<dbReference type="PANTHER" id="PTHR30146">
    <property type="entry name" value="LACI-RELATED TRANSCRIPTIONAL REPRESSOR"/>
    <property type="match status" value="1"/>
</dbReference>
<dbReference type="CDD" id="cd01392">
    <property type="entry name" value="HTH_LacI"/>
    <property type="match status" value="1"/>
</dbReference>
<evidence type="ECO:0000256" key="2">
    <source>
        <dbReference type="ARBA" id="ARBA00023125"/>
    </source>
</evidence>
<feature type="domain" description="HTH lacI-type" evidence="4">
    <location>
        <begin position="24"/>
        <end position="78"/>
    </location>
</feature>
<evidence type="ECO:0000256" key="1">
    <source>
        <dbReference type="ARBA" id="ARBA00023015"/>
    </source>
</evidence>
<dbReference type="GO" id="GO:0000976">
    <property type="term" value="F:transcription cis-regulatory region binding"/>
    <property type="evidence" value="ECO:0007669"/>
    <property type="project" value="TreeGrafter"/>
</dbReference>
<keyword evidence="2" id="KW-0238">DNA-binding</keyword>
<dbReference type="Pfam" id="PF13377">
    <property type="entry name" value="Peripla_BP_3"/>
    <property type="match status" value="1"/>
</dbReference>
<dbReference type="InterPro" id="IPR010982">
    <property type="entry name" value="Lambda_DNA-bd_dom_sf"/>
</dbReference>
<dbReference type="Proteomes" id="UP000236520">
    <property type="component" value="Unassembled WGS sequence"/>
</dbReference>
<keyword evidence="6" id="KW-1185">Reference proteome</keyword>
<dbReference type="PROSITE" id="PS50932">
    <property type="entry name" value="HTH_LACI_2"/>
    <property type="match status" value="1"/>
</dbReference>
<comment type="caution">
    <text evidence="5">The sequence shown here is derived from an EMBL/GenBank/DDBJ whole genome shotgun (WGS) entry which is preliminary data.</text>
</comment>
<dbReference type="SUPFAM" id="SSF53822">
    <property type="entry name" value="Periplasmic binding protein-like I"/>
    <property type="match status" value="1"/>
</dbReference>
<evidence type="ECO:0000259" key="4">
    <source>
        <dbReference type="PROSITE" id="PS50932"/>
    </source>
</evidence>